<dbReference type="InterPro" id="IPR050307">
    <property type="entry name" value="Sterol_Desaturase_Related"/>
</dbReference>
<comment type="subcellular location">
    <subcellularLocation>
        <location evidence="1">Membrane</location>
    </subcellularLocation>
</comment>
<feature type="transmembrane region" description="Helical" evidence="5">
    <location>
        <begin position="144"/>
        <end position="166"/>
    </location>
</feature>
<feature type="domain" description="Fatty acid hydroxylase" evidence="6">
    <location>
        <begin position="153"/>
        <end position="275"/>
    </location>
</feature>
<protein>
    <recommendedName>
        <fullName evidence="6">Fatty acid hydroxylase domain-containing protein</fullName>
    </recommendedName>
</protein>
<dbReference type="AlphaFoldDB" id="A0A7S0ZW30"/>
<dbReference type="GO" id="GO:0005506">
    <property type="term" value="F:iron ion binding"/>
    <property type="evidence" value="ECO:0007669"/>
    <property type="project" value="InterPro"/>
</dbReference>
<keyword evidence="2 5" id="KW-0812">Transmembrane</keyword>
<sequence>MATDGRVASKLFRRDMMGPHFGNVAASVVGLVLVQKLTLEVLVVPWLPTLLSLEARLGRPTFLLCSGQGLGFLGLWGFGGLFSIPALVHARRWKIQQRRSLDVPALCRSLPLVFFNTALGNVIASFGMLWFLSERCFVFAEVPGTWKLVCDAIVSLALQEVFFFYLHRWMHENKRMYQQIHKIHHTWTSPCALTSIYCHPLEHALCNIFPLLVGPLICQMHLLQISVFLFVSLIHTCAVHSGYWICDDNGMHDEHHRFFNCNYGTHGIMDSLHGSYRLPEEAARQKQ</sequence>
<feature type="transmembrane region" description="Helical" evidence="5">
    <location>
        <begin position="21"/>
        <end position="47"/>
    </location>
</feature>
<organism evidence="7">
    <name type="scientific">Noctiluca scintillans</name>
    <name type="common">Sea sparkle</name>
    <name type="synonym">Red tide dinoflagellate</name>
    <dbReference type="NCBI Taxonomy" id="2966"/>
    <lineage>
        <taxon>Eukaryota</taxon>
        <taxon>Sar</taxon>
        <taxon>Alveolata</taxon>
        <taxon>Dinophyceae</taxon>
        <taxon>Noctilucales</taxon>
        <taxon>Noctilucaceae</taxon>
        <taxon>Noctiluca</taxon>
    </lineage>
</organism>
<evidence type="ECO:0000256" key="4">
    <source>
        <dbReference type="ARBA" id="ARBA00023136"/>
    </source>
</evidence>
<feature type="transmembrane region" description="Helical" evidence="5">
    <location>
        <begin position="109"/>
        <end position="132"/>
    </location>
</feature>
<keyword evidence="3 5" id="KW-1133">Transmembrane helix</keyword>
<keyword evidence="4 5" id="KW-0472">Membrane</keyword>
<dbReference type="PANTHER" id="PTHR11863">
    <property type="entry name" value="STEROL DESATURASE"/>
    <property type="match status" value="1"/>
</dbReference>
<accession>A0A7S0ZW30</accession>
<dbReference type="GO" id="GO:0008610">
    <property type="term" value="P:lipid biosynthetic process"/>
    <property type="evidence" value="ECO:0007669"/>
    <property type="project" value="InterPro"/>
</dbReference>
<dbReference type="InterPro" id="IPR006694">
    <property type="entry name" value="Fatty_acid_hydroxylase"/>
</dbReference>
<evidence type="ECO:0000256" key="5">
    <source>
        <dbReference type="SAM" id="Phobius"/>
    </source>
</evidence>
<name>A0A7S0ZW30_NOCSC</name>
<proteinExistence type="predicted"/>
<dbReference type="Pfam" id="PF04116">
    <property type="entry name" value="FA_hydroxylase"/>
    <property type="match status" value="1"/>
</dbReference>
<dbReference type="EMBL" id="HBFQ01012440">
    <property type="protein sequence ID" value="CAD8834368.1"/>
    <property type="molecule type" value="Transcribed_RNA"/>
</dbReference>
<evidence type="ECO:0000256" key="1">
    <source>
        <dbReference type="ARBA" id="ARBA00004370"/>
    </source>
</evidence>
<feature type="transmembrane region" description="Helical" evidence="5">
    <location>
        <begin position="67"/>
        <end position="88"/>
    </location>
</feature>
<reference evidence="7" key="1">
    <citation type="submission" date="2021-01" db="EMBL/GenBank/DDBJ databases">
        <authorList>
            <person name="Corre E."/>
            <person name="Pelletier E."/>
            <person name="Niang G."/>
            <person name="Scheremetjew M."/>
            <person name="Finn R."/>
            <person name="Kale V."/>
            <person name="Holt S."/>
            <person name="Cochrane G."/>
            <person name="Meng A."/>
            <person name="Brown T."/>
            <person name="Cohen L."/>
        </authorList>
    </citation>
    <scope>NUCLEOTIDE SEQUENCE</scope>
</reference>
<gene>
    <name evidence="7" type="ORF">NSCI0253_LOCUS8716</name>
</gene>
<evidence type="ECO:0000313" key="7">
    <source>
        <dbReference type="EMBL" id="CAD8834368.1"/>
    </source>
</evidence>
<evidence type="ECO:0000259" key="6">
    <source>
        <dbReference type="Pfam" id="PF04116"/>
    </source>
</evidence>
<evidence type="ECO:0000256" key="2">
    <source>
        <dbReference type="ARBA" id="ARBA00022692"/>
    </source>
</evidence>
<dbReference type="GO" id="GO:0016491">
    <property type="term" value="F:oxidoreductase activity"/>
    <property type="evidence" value="ECO:0007669"/>
    <property type="project" value="InterPro"/>
</dbReference>
<evidence type="ECO:0000256" key="3">
    <source>
        <dbReference type="ARBA" id="ARBA00022989"/>
    </source>
</evidence>
<dbReference type="GO" id="GO:0016020">
    <property type="term" value="C:membrane"/>
    <property type="evidence" value="ECO:0007669"/>
    <property type="project" value="UniProtKB-SubCell"/>
</dbReference>